<dbReference type="RefSeq" id="WP_058843103.1">
    <property type="nucleotide sequence ID" value="NZ_JAZBNI010000015.1"/>
</dbReference>
<comment type="caution">
    <text evidence="2">The sequence shown here is derived from an EMBL/GenBank/DDBJ whole genome shotgun (WGS) entry which is preliminary data.</text>
</comment>
<evidence type="ECO:0000313" key="3">
    <source>
        <dbReference type="Proteomes" id="UP000234956"/>
    </source>
</evidence>
<dbReference type="Pfam" id="PF02661">
    <property type="entry name" value="Fic"/>
    <property type="match status" value="1"/>
</dbReference>
<reference evidence="2 3" key="1">
    <citation type="submission" date="2017-10" db="EMBL/GenBank/DDBJ databases">
        <title>Draft genome of Lysinibacillus fusiformis strain Juneja, a laboratory-derived pathogen of Drosophila melanogaster.</title>
        <authorList>
            <person name="Smith B.R."/>
            <person name="Unckless R.L."/>
        </authorList>
    </citation>
    <scope>NUCLEOTIDE SEQUENCE [LARGE SCALE GENOMIC DNA]</scope>
    <source>
        <strain evidence="2 3">Juneja</strain>
    </source>
</reference>
<dbReference type="Proteomes" id="UP000234956">
    <property type="component" value="Unassembled WGS sequence"/>
</dbReference>
<protein>
    <submittedName>
        <fullName evidence="2">Cell filamentation protein Fic</fullName>
    </submittedName>
</protein>
<gene>
    <name evidence="2" type="ORF">CRI88_11065</name>
</gene>
<dbReference type="InterPro" id="IPR036597">
    <property type="entry name" value="Fido-like_dom_sf"/>
</dbReference>
<organism evidence="2 3">
    <name type="scientific">Lysinibacillus fusiformis</name>
    <dbReference type="NCBI Taxonomy" id="28031"/>
    <lineage>
        <taxon>Bacteria</taxon>
        <taxon>Bacillati</taxon>
        <taxon>Bacillota</taxon>
        <taxon>Bacilli</taxon>
        <taxon>Bacillales</taxon>
        <taxon>Bacillaceae</taxon>
        <taxon>Lysinibacillus</taxon>
    </lineage>
</organism>
<dbReference type="SUPFAM" id="SSF140931">
    <property type="entry name" value="Fic-like"/>
    <property type="match status" value="1"/>
</dbReference>
<dbReference type="PANTHER" id="PTHR13504:SF38">
    <property type="entry name" value="FIDO DOMAIN-CONTAINING PROTEIN"/>
    <property type="match status" value="1"/>
</dbReference>
<proteinExistence type="predicted"/>
<dbReference type="AlphaFoldDB" id="A0A2I0UZ79"/>
<dbReference type="Gene3D" id="1.10.3290.10">
    <property type="entry name" value="Fido-like domain"/>
    <property type="match status" value="1"/>
</dbReference>
<sequence>MRNFFEDQYINSGEQQIINLVSEISEYKGKLTAYQEQRPDMFTRLAKAMPLQYIKNYVSVYEDIKVSNKRLKELILEDMIPQSISEDAIFCYYETLTLVHEKSSAFSISPDTIQELHFQLVHFITSDGAKWRQKPFSIPGIPEKGMHTIVYRPLPPENIPMAVEQLCNQYNVLNHKKELPTLILIARFIFNLYCIIPFSQGNGRLMLMLMQLLLVKSGHTFVKYVCLDEYIKKREAEYYEAVYQSSVNWYCNGHNMSFWLKTFLSIILEAYKNLHNRIRDSICRHTKIERIQNFILNQEQPFTKEYIRSIYPDIAESTISKALTDLQVGGEIKLISKGRNACWMKVKS</sequence>
<evidence type="ECO:0000313" key="2">
    <source>
        <dbReference type="EMBL" id="PKU51262.1"/>
    </source>
</evidence>
<dbReference type="InterPro" id="IPR003812">
    <property type="entry name" value="Fido"/>
</dbReference>
<dbReference type="InterPro" id="IPR040198">
    <property type="entry name" value="Fido_containing"/>
</dbReference>
<feature type="domain" description="Fido" evidence="1">
    <location>
        <begin position="108"/>
        <end position="269"/>
    </location>
</feature>
<accession>A0A2I0UZ79</accession>
<name>A0A2I0UZ79_9BACI</name>
<dbReference type="EMBL" id="PDFK01000003">
    <property type="protein sequence ID" value="PKU51262.1"/>
    <property type="molecule type" value="Genomic_DNA"/>
</dbReference>
<evidence type="ECO:0000259" key="1">
    <source>
        <dbReference type="PROSITE" id="PS51459"/>
    </source>
</evidence>
<dbReference type="PROSITE" id="PS51459">
    <property type="entry name" value="FIDO"/>
    <property type="match status" value="1"/>
</dbReference>
<dbReference type="PANTHER" id="PTHR13504">
    <property type="entry name" value="FIDO DOMAIN-CONTAINING PROTEIN DDB_G0283145"/>
    <property type="match status" value="1"/>
</dbReference>